<evidence type="ECO:0000256" key="7">
    <source>
        <dbReference type="ARBA" id="ARBA00022884"/>
    </source>
</evidence>
<evidence type="ECO:0000256" key="5">
    <source>
        <dbReference type="ARBA" id="ARBA00022806"/>
    </source>
</evidence>
<evidence type="ECO:0000256" key="10">
    <source>
        <dbReference type="SAM" id="MobiDB-lite"/>
    </source>
</evidence>
<feature type="region of interest" description="Disordered" evidence="10">
    <location>
        <begin position="795"/>
        <end position="864"/>
    </location>
</feature>
<keyword evidence="7" id="KW-0694">RNA-binding</keyword>
<dbReference type="SMART" id="SM01123">
    <property type="entry name" value="DBP10CT"/>
    <property type="match status" value="1"/>
</dbReference>
<dbReference type="InterPro" id="IPR001650">
    <property type="entry name" value="Helicase_C-like"/>
</dbReference>
<dbReference type="PANTHER" id="PTHR47959:SF8">
    <property type="entry name" value="RNA HELICASE"/>
    <property type="match status" value="1"/>
</dbReference>
<dbReference type="EC" id="3.6.4.13" evidence="2"/>
<dbReference type="PANTHER" id="PTHR47959">
    <property type="entry name" value="ATP-DEPENDENT RNA HELICASE RHLE-RELATED"/>
    <property type="match status" value="1"/>
</dbReference>
<evidence type="ECO:0000256" key="4">
    <source>
        <dbReference type="ARBA" id="ARBA00022801"/>
    </source>
</evidence>
<dbReference type="GO" id="GO:0003724">
    <property type="term" value="F:RNA helicase activity"/>
    <property type="evidence" value="ECO:0007669"/>
    <property type="project" value="UniProtKB-EC"/>
</dbReference>
<feature type="region of interest" description="Disordered" evidence="10">
    <location>
        <begin position="72"/>
        <end position="92"/>
    </location>
</feature>
<feature type="domain" description="Helicase C-terminal" evidence="12">
    <location>
        <begin position="335"/>
        <end position="486"/>
    </location>
</feature>
<dbReference type="PROSITE" id="PS51194">
    <property type="entry name" value="HELICASE_CTER"/>
    <property type="match status" value="1"/>
</dbReference>
<evidence type="ECO:0000256" key="9">
    <source>
        <dbReference type="PROSITE-ProRule" id="PRU00552"/>
    </source>
</evidence>
<dbReference type="EMBL" id="HBIS01009736">
    <property type="protein sequence ID" value="CAE0614016.1"/>
    <property type="molecule type" value="Transcribed_RNA"/>
</dbReference>
<dbReference type="SUPFAM" id="SSF52540">
    <property type="entry name" value="P-loop containing nucleoside triphosphate hydrolases"/>
    <property type="match status" value="1"/>
</dbReference>
<proteinExistence type="inferred from homology"/>
<feature type="domain" description="DEAD-box RNA helicase Q" evidence="13">
    <location>
        <begin position="104"/>
        <end position="132"/>
    </location>
</feature>
<keyword evidence="4" id="KW-0378">Hydrolase</keyword>
<dbReference type="InterPro" id="IPR014001">
    <property type="entry name" value="Helicase_ATP-bd"/>
</dbReference>
<evidence type="ECO:0000256" key="8">
    <source>
        <dbReference type="ARBA" id="ARBA00047984"/>
    </source>
</evidence>
<protein>
    <recommendedName>
        <fullName evidence="2">RNA helicase</fullName>
        <ecNumber evidence="2">3.6.4.13</ecNumber>
    </recommendedName>
</protein>
<dbReference type="GO" id="GO:0005730">
    <property type="term" value="C:nucleolus"/>
    <property type="evidence" value="ECO:0007669"/>
    <property type="project" value="UniProtKB-SubCell"/>
</dbReference>
<dbReference type="GO" id="GO:0003723">
    <property type="term" value="F:RNA binding"/>
    <property type="evidence" value="ECO:0007669"/>
    <property type="project" value="UniProtKB-KW"/>
</dbReference>
<dbReference type="InterPro" id="IPR012541">
    <property type="entry name" value="DBP10_C"/>
</dbReference>
<feature type="compositionally biased region" description="Basic residues" evidence="10">
    <location>
        <begin position="849"/>
        <end position="864"/>
    </location>
</feature>
<dbReference type="InterPro" id="IPR011545">
    <property type="entry name" value="DEAD/DEAH_box_helicase_dom"/>
</dbReference>
<reference evidence="14" key="1">
    <citation type="submission" date="2021-01" db="EMBL/GenBank/DDBJ databases">
        <authorList>
            <person name="Corre E."/>
            <person name="Pelletier E."/>
            <person name="Niang G."/>
            <person name="Scheremetjew M."/>
            <person name="Finn R."/>
            <person name="Kale V."/>
            <person name="Holt S."/>
            <person name="Cochrane G."/>
            <person name="Meng A."/>
            <person name="Brown T."/>
            <person name="Cohen L."/>
        </authorList>
    </citation>
    <scope>NUCLEOTIDE SEQUENCE</scope>
    <source>
        <strain evidence="14">CCMP1897</strain>
    </source>
</reference>
<feature type="short sequence motif" description="Q motif" evidence="9">
    <location>
        <begin position="104"/>
        <end position="132"/>
    </location>
</feature>
<comment type="similarity">
    <text evidence="1">Belongs to the DEAD box helicase family. DDX54/DBP10 subfamily.</text>
</comment>
<dbReference type="SMART" id="SM00487">
    <property type="entry name" value="DEXDc"/>
    <property type="match status" value="1"/>
</dbReference>
<dbReference type="InterPro" id="IPR014014">
    <property type="entry name" value="RNA_helicase_DEAD_Q_motif"/>
</dbReference>
<comment type="catalytic activity">
    <reaction evidence="8">
        <text>ATP + H2O = ADP + phosphate + H(+)</text>
        <dbReference type="Rhea" id="RHEA:13065"/>
        <dbReference type="ChEBI" id="CHEBI:15377"/>
        <dbReference type="ChEBI" id="CHEBI:15378"/>
        <dbReference type="ChEBI" id="CHEBI:30616"/>
        <dbReference type="ChEBI" id="CHEBI:43474"/>
        <dbReference type="ChEBI" id="CHEBI:456216"/>
        <dbReference type="EC" id="3.6.4.13"/>
    </reaction>
</comment>
<accession>A0A7S3XG40</accession>
<feature type="compositionally biased region" description="Basic and acidic residues" evidence="10">
    <location>
        <begin position="829"/>
        <end position="848"/>
    </location>
</feature>
<dbReference type="GO" id="GO:0016787">
    <property type="term" value="F:hydrolase activity"/>
    <property type="evidence" value="ECO:0007669"/>
    <property type="project" value="UniProtKB-KW"/>
</dbReference>
<evidence type="ECO:0000256" key="3">
    <source>
        <dbReference type="ARBA" id="ARBA00022741"/>
    </source>
</evidence>
<feature type="compositionally biased region" description="Basic and acidic residues" evidence="10">
    <location>
        <begin position="72"/>
        <end position="84"/>
    </location>
</feature>
<evidence type="ECO:0000313" key="14">
    <source>
        <dbReference type="EMBL" id="CAE0614016.1"/>
    </source>
</evidence>
<feature type="domain" description="Helicase ATP-binding" evidence="11">
    <location>
        <begin position="135"/>
        <end position="308"/>
    </location>
</feature>
<keyword evidence="6" id="KW-0067">ATP-binding</keyword>
<evidence type="ECO:0000256" key="2">
    <source>
        <dbReference type="ARBA" id="ARBA00012552"/>
    </source>
</evidence>
<keyword evidence="3" id="KW-0547">Nucleotide-binding</keyword>
<dbReference type="CDD" id="cd18787">
    <property type="entry name" value="SF2_C_DEAD"/>
    <property type="match status" value="1"/>
</dbReference>
<keyword evidence="5" id="KW-0347">Helicase</keyword>
<name>A0A7S3XG40_9CHLO</name>
<evidence type="ECO:0000259" key="11">
    <source>
        <dbReference type="PROSITE" id="PS51192"/>
    </source>
</evidence>
<dbReference type="PROSITE" id="PS51192">
    <property type="entry name" value="HELICASE_ATP_BIND_1"/>
    <property type="match status" value="1"/>
</dbReference>
<dbReference type="SMART" id="SM00490">
    <property type="entry name" value="HELICc"/>
    <property type="match status" value="1"/>
</dbReference>
<dbReference type="GO" id="GO:0005524">
    <property type="term" value="F:ATP binding"/>
    <property type="evidence" value="ECO:0007669"/>
    <property type="project" value="UniProtKB-KW"/>
</dbReference>
<dbReference type="PROSITE" id="PS00039">
    <property type="entry name" value="DEAD_ATP_HELICASE"/>
    <property type="match status" value="1"/>
</dbReference>
<dbReference type="Pfam" id="PF08147">
    <property type="entry name" value="DBP10CT"/>
    <property type="match status" value="1"/>
</dbReference>
<dbReference type="Pfam" id="PF00271">
    <property type="entry name" value="Helicase_C"/>
    <property type="match status" value="1"/>
</dbReference>
<dbReference type="GO" id="GO:0005829">
    <property type="term" value="C:cytosol"/>
    <property type="evidence" value="ECO:0007669"/>
    <property type="project" value="TreeGrafter"/>
</dbReference>
<dbReference type="InterPro" id="IPR027417">
    <property type="entry name" value="P-loop_NTPase"/>
</dbReference>
<evidence type="ECO:0000256" key="6">
    <source>
        <dbReference type="ARBA" id="ARBA00022840"/>
    </source>
</evidence>
<dbReference type="Pfam" id="PF00270">
    <property type="entry name" value="DEAD"/>
    <property type="match status" value="1"/>
</dbReference>
<dbReference type="Gene3D" id="3.40.50.300">
    <property type="entry name" value="P-loop containing nucleotide triphosphate hydrolases"/>
    <property type="match status" value="2"/>
</dbReference>
<dbReference type="InterPro" id="IPR050079">
    <property type="entry name" value="DEAD_box_RNA_helicase"/>
</dbReference>
<dbReference type="PROSITE" id="PS51195">
    <property type="entry name" value="Q_MOTIF"/>
    <property type="match status" value="1"/>
</dbReference>
<sequence>MDPRRREETPSGFGFRFLRFSLSRPVFCKENVDRMRPGSIGHVSPMAFLSIGNGPETSRRVVALAAQMVERSTHERTMEGDGARSRGRRGRQAKVEARAASQTAAFAQLGIQEALLRGVRGLGYRQPTPIQRLAIPRALLGDDVVAMARTGSGKTAAFLLPLLQRLMSRPKNGKGTRGIVLSPTRELALQTWQFAKQLAKGNVRCAALVGGQAMEEQFEQLAMDPDLLVVTPGRLLHHLEEVEGMSLRNVECVVFDEADRLFEMGFADDLREILRKMPEERQTMLFSATMPSALAEFTQAGLKEPHLVRLDADTKVSPDLQPHFFVAKQEEKITALVYLLDRVIPADEQTIIFVSTKHHAEFLYLLLQKMGHQVACVYGTMDQMARTIHADKFRMKKAQLLVVTDVAARGIDIPLLDNVINFDFPATPKLFVHRVGRAARAGRKGCAYSLLTREELAYLVDLNLFLGRPLQCISRDAGPEEAKEMQENCIKEKIICYGAFPQSLIDIMHGKVETAIEEDTELTSLTKTISNAFRLYLKTRPPASKESCKRAKNMKDEGVHPLLLKSADPGIVLQEQAKNLVDMKEKIKSYRPAATAFECQIASGRQVGGNVLETDSIMSTKRRIHEGVIDKERNGFGPGMLGGSDVLEEALENAEGNSSKREARIDNDAFKKSTKKTAPVALFEANVDTYKDKEYFISSVPPDLHANRGFAVNPSTSKIRSAVMDLVADEAHDMSKGKRQYHWDKRKKKYVQLQGGEEVRASGKRIITESGAKVSKRKAGPSGIYEAWVKKSKTKVGGEDEDTFRPENLRQQRGHRKGNKMSGSNNARSELKTPEQVRKMRALKEKQLQRNRPKKKGPVQKKKR</sequence>
<evidence type="ECO:0000256" key="1">
    <source>
        <dbReference type="ARBA" id="ARBA00010379"/>
    </source>
</evidence>
<organism evidence="14">
    <name type="scientific">Picocystis salinarum</name>
    <dbReference type="NCBI Taxonomy" id="88271"/>
    <lineage>
        <taxon>Eukaryota</taxon>
        <taxon>Viridiplantae</taxon>
        <taxon>Chlorophyta</taxon>
        <taxon>Picocystophyceae</taxon>
        <taxon>Picocystales</taxon>
        <taxon>Picocystaceae</taxon>
        <taxon>Picocystis</taxon>
    </lineage>
</organism>
<dbReference type="InterPro" id="IPR000629">
    <property type="entry name" value="RNA-helicase_DEAD-box_CS"/>
</dbReference>
<evidence type="ECO:0000259" key="13">
    <source>
        <dbReference type="PROSITE" id="PS51195"/>
    </source>
</evidence>
<gene>
    <name evidence="14" type="ORF">PSAL00342_LOCUS7917</name>
</gene>
<evidence type="ECO:0000259" key="12">
    <source>
        <dbReference type="PROSITE" id="PS51194"/>
    </source>
</evidence>
<dbReference type="AlphaFoldDB" id="A0A7S3XG40"/>